<feature type="region of interest" description="Disordered" evidence="1">
    <location>
        <begin position="555"/>
        <end position="628"/>
    </location>
</feature>
<feature type="region of interest" description="Disordered" evidence="1">
    <location>
        <begin position="99"/>
        <end position="209"/>
    </location>
</feature>
<evidence type="ECO:0000313" key="3">
    <source>
        <dbReference type="Proteomes" id="UP001066276"/>
    </source>
</evidence>
<feature type="region of interest" description="Disordered" evidence="1">
    <location>
        <begin position="509"/>
        <end position="541"/>
    </location>
</feature>
<gene>
    <name evidence="2" type="ORF">NDU88_007070</name>
</gene>
<dbReference type="GO" id="GO:0005794">
    <property type="term" value="C:Golgi apparatus"/>
    <property type="evidence" value="ECO:0007669"/>
    <property type="project" value="TreeGrafter"/>
</dbReference>
<accession>A0AAV7LSK7</accession>
<dbReference type="GO" id="GO:0007030">
    <property type="term" value="P:Golgi organization"/>
    <property type="evidence" value="ECO:0007669"/>
    <property type="project" value="TreeGrafter"/>
</dbReference>
<feature type="compositionally biased region" description="Basic and acidic residues" evidence="1">
    <location>
        <begin position="466"/>
        <end position="476"/>
    </location>
</feature>
<dbReference type="PANTHER" id="PTHR17985">
    <property type="entry name" value="SER/THR-RICH PROTEIN T10 IN DGCR REGION"/>
    <property type="match status" value="1"/>
</dbReference>
<feature type="compositionally biased region" description="Pro residues" evidence="1">
    <location>
        <begin position="161"/>
        <end position="174"/>
    </location>
</feature>
<dbReference type="Proteomes" id="UP001066276">
    <property type="component" value="Chromosome 11"/>
</dbReference>
<feature type="region of interest" description="Disordered" evidence="1">
    <location>
        <begin position="650"/>
        <end position="676"/>
    </location>
</feature>
<dbReference type="GO" id="GO:0009306">
    <property type="term" value="P:protein secretion"/>
    <property type="evidence" value="ECO:0007669"/>
    <property type="project" value="TreeGrafter"/>
</dbReference>
<evidence type="ECO:0000313" key="2">
    <source>
        <dbReference type="EMBL" id="KAJ1093984.1"/>
    </source>
</evidence>
<keyword evidence="3" id="KW-1185">Reference proteome</keyword>
<dbReference type="EMBL" id="JANPWB010000015">
    <property type="protein sequence ID" value="KAJ1093984.1"/>
    <property type="molecule type" value="Genomic_DNA"/>
</dbReference>
<name>A0AAV7LSK7_PLEWA</name>
<feature type="compositionally biased region" description="Polar residues" evidence="1">
    <location>
        <begin position="198"/>
        <end position="209"/>
    </location>
</feature>
<dbReference type="Pfam" id="PF05742">
    <property type="entry name" value="TANGO2"/>
    <property type="match status" value="1"/>
</dbReference>
<evidence type="ECO:0000256" key="1">
    <source>
        <dbReference type="SAM" id="MobiDB-lite"/>
    </source>
</evidence>
<protein>
    <recommendedName>
        <fullName evidence="4">Transport and Golgi organization protein 2 homolog</fullName>
    </recommendedName>
</protein>
<proteinExistence type="predicted"/>
<organism evidence="2 3">
    <name type="scientific">Pleurodeles waltl</name>
    <name type="common">Iberian ribbed newt</name>
    <dbReference type="NCBI Taxonomy" id="8319"/>
    <lineage>
        <taxon>Eukaryota</taxon>
        <taxon>Metazoa</taxon>
        <taxon>Chordata</taxon>
        <taxon>Craniata</taxon>
        <taxon>Vertebrata</taxon>
        <taxon>Euteleostomi</taxon>
        <taxon>Amphibia</taxon>
        <taxon>Batrachia</taxon>
        <taxon>Caudata</taxon>
        <taxon>Salamandroidea</taxon>
        <taxon>Salamandridae</taxon>
        <taxon>Pleurodelinae</taxon>
        <taxon>Pleurodeles</taxon>
    </lineage>
</organism>
<reference evidence="2" key="1">
    <citation type="journal article" date="2022" name="bioRxiv">
        <title>Sequencing and chromosome-scale assembly of the giantPleurodeles waltlgenome.</title>
        <authorList>
            <person name="Brown T."/>
            <person name="Elewa A."/>
            <person name="Iarovenko S."/>
            <person name="Subramanian E."/>
            <person name="Araus A.J."/>
            <person name="Petzold A."/>
            <person name="Susuki M."/>
            <person name="Suzuki K.-i.T."/>
            <person name="Hayashi T."/>
            <person name="Toyoda A."/>
            <person name="Oliveira C."/>
            <person name="Osipova E."/>
            <person name="Leigh N.D."/>
            <person name="Simon A."/>
            <person name="Yun M.H."/>
        </authorList>
    </citation>
    <scope>NUCLEOTIDE SEQUENCE</scope>
    <source>
        <strain evidence="2">20211129_DDA</strain>
        <tissue evidence="2">Liver</tissue>
    </source>
</reference>
<dbReference type="InterPro" id="IPR008551">
    <property type="entry name" value="TANGO2"/>
</dbReference>
<comment type="caution">
    <text evidence="2">The sequence shown here is derived from an EMBL/GenBank/DDBJ whole genome shotgun (WGS) entry which is preliminary data.</text>
</comment>
<dbReference type="PANTHER" id="PTHR17985:SF8">
    <property type="entry name" value="TRANSPORT AND GOLGI ORGANIZATION PROTEIN 2 HOMOLOG"/>
    <property type="match status" value="1"/>
</dbReference>
<dbReference type="AlphaFoldDB" id="A0AAV7LSK7"/>
<feature type="compositionally biased region" description="Basic and acidic residues" evidence="1">
    <location>
        <begin position="555"/>
        <end position="570"/>
    </location>
</feature>
<sequence length="713" mass="77415">MGPAPNPGLGVIVNHYVLEALRAQRSPCDGRPNYCNQRSAARGLLSDRASDQPLQAVAAAAWLRAAKHRTGPQWGASHLPDPPRQAQLITSSHQLGARGAVPRLGNEPSAAPPGSHRSNGRNQELAPMSRARPPVPARHTLGSPSKGAARPEHSAHSSPPRGRPPAPWLTPPGVPAASIERGSGGGPGGPDRSRDATTQRAVQSGTQTPETSPMCIIFFKFDPRPVSKNAYRLILAANRDETYLRPSRPADFWGSNNDILSGLDMEAGKEGGTWLGITKRGKMAALTNYLQPRIEKNAKGRGSLVANFLASDMDSYSYLKKVAAEGHLYNGFNLIAADLSSTKDDVMHYYGTKGEPEPVALKPGVYGLSCCILDTPWRKLEYGKQLFTEAIKESQRLPKEELVQDLIKVMNNEEPQLPDPLILEQGKEFVRPIINGYAAVSVRCPGYGTRDSETLREAHWEKDTGTLRQRHSEKDCGTGTMEPGLWDRDSGTGTLGQVLWNRDSGTGTLGQGLWDRDSGTGTLEPGLWDRDSGTRTLGQGLWDRDSETLREAHWEKDTGTLRQRHSEKDCGTGTMEPGLWDRDSGTGTLGQVLWNRDSGTGTLGQGLWDRDSGTGTLEPGLWDRDSGTRTLGQGLWDRDSETLREAHWEKDTGTLRQRHSEKDCGTGALGQGLWDRGSGTGALGQGLWDRGSGTGALGQRLWNRDSGTGTLKH</sequence>
<feature type="compositionally biased region" description="Basic and acidic residues" evidence="1">
    <location>
        <begin position="650"/>
        <end position="664"/>
    </location>
</feature>
<evidence type="ECO:0008006" key="4">
    <source>
        <dbReference type="Google" id="ProtNLM"/>
    </source>
</evidence>
<feature type="region of interest" description="Disordered" evidence="1">
    <location>
        <begin position="466"/>
        <end position="493"/>
    </location>
</feature>